<name>A0ABY8INT3_9HYPH</name>
<geneLocation type="plasmid" evidence="1 2">
    <name>unnamed1</name>
</geneLocation>
<evidence type="ECO:0000313" key="2">
    <source>
        <dbReference type="Proteomes" id="UP000318939"/>
    </source>
</evidence>
<gene>
    <name evidence="1" type="ORF">PR018_22840</name>
</gene>
<evidence type="ECO:0000313" key="1">
    <source>
        <dbReference type="EMBL" id="WFS25116.1"/>
    </source>
</evidence>
<proteinExistence type="predicted"/>
<protein>
    <submittedName>
        <fullName evidence="1">Uncharacterized protein</fullName>
    </submittedName>
</protein>
<organism evidence="1 2">
    <name type="scientific">Rhizobium rhododendri</name>
    <dbReference type="NCBI Taxonomy" id="2506430"/>
    <lineage>
        <taxon>Bacteria</taxon>
        <taxon>Pseudomonadati</taxon>
        <taxon>Pseudomonadota</taxon>
        <taxon>Alphaproteobacteria</taxon>
        <taxon>Hyphomicrobiales</taxon>
        <taxon>Rhizobiaceae</taxon>
        <taxon>Rhizobium/Agrobacterium group</taxon>
        <taxon>Rhizobium</taxon>
    </lineage>
</organism>
<dbReference type="EMBL" id="CP117268">
    <property type="protein sequence ID" value="WFS25116.1"/>
    <property type="molecule type" value="Genomic_DNA"/>
</dbReference>
<keyword evidence="2" id="KW-1185">Reference proteome</keyword>
<sequence>MALIERVDDRIGKAMGLNEENEPSLTERRRAAYERAVDRYRARGTPIDRDPVFVALISQWIEGSIEMSDVAARSSPSGRNVVLKSEILATGKTNEIPMSNDQLLSELNRMIGLHDTSMSQP</sequence>
<dbReference type="RefSeq" id="WP_142831036.1">
    <property type="nucleotide sequence ID" value="NZ_CP117268.1"/>
</dbReference>
<accession>A0ABY8INT3</accession>
<keyword evidence="1" id="KW-0614">Plasmid</keyword>
<reference evidence="1 2" key="1">
    <citation type="journal article" date="2019" name="Phytopathology">
        <title>A Novel Group of Rhizobium tumorigenes-Like Agrobacteria Associated with Crown Gall Disease of Rhododendron and Blueberry.</title>
        <authorList>
            <person name="Kuzmanovic N."/>
            <person name="Behrens P."/>
            <person name="Idczak E."/>
            <person name="Wagner S."/>
            <person name="Gotz M."/>
            <person name="Sproer C."/>
            <person name="Bunk B."/>
            <person name="Overmann J."/>
            <person name="Smalla K."/>
        </authorList>
    </citation>
    <scope>NUCLEOTIDE SEQUENCE [LARGE SCALE GENOMIC DNA]</scope>
    <source>
        <strain evidence="2">rho-6.2</strain>
    </source>
</reference>
<reference evidence="1 2" key="2">
    <citation type="journal article" date="2023" name="MicrobiologyOpen">
        <title>Genomics of the tumorigenes clade of the family Rhizobiaceae and description of Rhizobium rhododendri sp. nov.</title>
        <authorList>
            <person name="Kuzmanovic N."/>
            <person name="diCenzo G.C."/>
            <person name="Bunk B."/>
            <person name="Sproeer C."/>
            <person name="Fruehling A."/>
            <person name="Neumann-Schaal M."/>
            <person name="Overmann J."/>
            <person name="Smalla K."/>
        </authorList>
    </citation>
    <scope>NUCLEOTIDE SEQUENCE [LARGE SCALE GENOMIC DNA]</scope>
    <source>
        <strain evidence="2">rho-6.2</strain>
        <plasmid evidence="1 2">unnamed1</plasmid>
    </source>
</reference>
<dbReference type="Proteomes" id="UP000318939">
    <property type="component" value="Plasmid unnamed1"/>
</dbReference>